<gene>
    <name evidence="1" type="ORF">ABBFA_00231</name>
</gene>
<evidence type="ECO:0000313" key="2">
    <source>
        <dbReference type="Proteomes" id="UP000006924"/>
    </source>
</evidence>
<dbReference type="EMBL" id="CP001172">
    <property type="protein sequence ID" value="ATY42705.1"/>
    <property type="molecule type" value="Genomic_DNA"/>
</dbReference>
<protein>
    <recommendedName>
        <fullName evidence="3">Type I restriction endonuclease subunit M</fullName>
    </recommendedName>
</protein>
<dbReference type="AlphaFoldDB" id="A0A5K6CM13"/>
<evidence type="ECO:0000313" key="1">
    <source>
        <dbReference type="EMBL" id="ATY42705.1"/>
    </source>
</evidence>
<accession>A0A5K6CM13</accession>
<dbReference type="KEGG" id="abb:ABBFA_00231"/>
<dbReference type="RefSeq" id="WP_000196693.1">
    <property type="nucleotide sequence ID" value="NZ_CP001172.1"/>
</dbReference>
<evidence type="ECO:0008006" key="3">
    <source>
        <dbReference type="Google" id="ProtNLM"/>
    </source>
</evidence>
<sequence>MTRHILFALGQVVATKNAVEFMTQKCITPFDLLHRHQHGDWGDLNKPDHEANEQALIENFRILSSYNFDNEIIWVITEADRTLTTILLPSDY</sequence>
<organism evidence="1 2">
    <name type="scientific">Acinetobacter baumannii (strain AB307-0294)</name>
    <dbReference type="NCBI Taxonomy" id="557600"/>
    <lineage>
        <taxon>Bacteria</taxon>
        <taxon>Pseudomonadati</taxon>
        <taxon>Pseudomonadota</taxon>
        <taxon>Gammaproteobacteria</taxon>
        <taxon>Moraxellales</taxon>
        <taxon>Moraxellaceae</taxon>
        <taxon>Acinetobacter</taxon>
        <taxon>Acinetobacter calcoaceticus/baumannii complex</taxon>
    </lineage>
</organism>
<name>A0A5K6CM13_ACIB3</name>
<proteinExistence type="predicted"/>
<dbReference type="Proteomes" id="UP000006924">
    <property type="component" value="Chromosome"/>
</dbReference>
<reference evidence="1 2" key="1">
    <citation type="journal article" date="2008" name="J. Bacteriol.">
        <title>Comparative genome sequence analysis of multidrug-resistant Acinetobacter baumannii.</title>
        <authorList>
            <person name="Adams M.D."/>
            <person name="Goglin K."/>
            <person name="Molyneaux N."/>
            <person name="Hujer K.M."/>
            <person name="Lavender H."/>
            <person name="Jamison J.J."/>
            <person name="MacDonald I.J."/>
            <person name="Martin K.M."/>
            <person name="Russo T."/>
            <person name="Campagnari A.A."/>
            <person name="Hujer A.M."/>
            <person name="Bonomo R.A."/>
            <person name="Gill S.R."/>
        </authorList>
    </citation>
    <scope>NUCLEOTIDE SEQUENCE [LARGE SCALE GENOMIC DNA]</scope>
    <source>
        <strain evidence="1 2">AB307-0294</strain>
    </source>
</reference>